<reference evidence="1 2" key="1">
    <citation type="journal article" date="2023" name="Arcadia Sci">
        <title>De novo assembly of a long-read Amblyomma americanum tick genome.</title>
        <authorList>
            <person name="Chou S."/>
            <person name="Poskanzer K.E."/>
            <person name="Rollins M."/>
            <person name="Thuy-Boun P.S."/>
        </authorList>
    </citation>
    <scope>NUCLEOTIDE SEQUENCE [LARGE SCALE GENOMIC DNA]</scope>
    <source>
        <strain evidence="1">F_SG_1</strain>
        <tissue evidence="1">Salivary glands</tissue>
    </source>
</reference>
<dbReference type="EMBL" id="JARKHS020027434">
    <property type="protein sequence ID" value="KAK8765391.1"/>
    <property type="molecule type" value="Genomic_DNA"/>
</dbReference>
<sequence length="129" mass="14775">MTAVSIIWNSGESDQGRRRATLSSRFRRNMVPNLDRYGKQYHILAHHNRFSTREEYASVLGRDVFIISIVREPMAMFESLAATLKLKGIHIDDFEVRRVYASPLRVFMSLTDSSNQKSRGLGQGARQTV</sequence>
<evidence type="ECO:0000313" key="2">
    <source>
        <dbReference type="Proteomes" id="UP001321473"/>
    </source>
</evidence>
<organism evidence="1 2">
    <name type="scientific">Amblyomma americanum</name>
    <name type="common">Lone star tick</name>
    <dbReference type="NCBI Taxonomy" id="6943"/>
    <lineage>
        <taxon>Eukaryota</taxon>
        <taxon>Metazoa</taxon>
        <taxon>Ecdysozoa</taxon>
        <taxon>Arthropoda</taxon>
        <taxon>Chelicerata</taxon>
        <taxon>Arachnida</taxon>
        <taxon>Acari</taxon>
        <taxon>Parasitiformes</taxon>
        <taxon>Ixodida</taxon>
        <taxon>Ixodoidea</taxon>
        <taxon>Ixodidae</taxon>
        <taxon>Amblyomminae</taxon>
        <taxon>Amblyomma</taxon>
    </lineage>
</organism>
<evidence type="ECO:0000313" key="1">
    <source>
        <dbReference type="EMBL" id="KAK8765391.1"/>
    </source>
</evidence>
<dbReference type="AlphaFoldDB" id="A0AAQ4DSF1"/>
<comment type="caution">
    <text evidence="1">The sequence shown here is derived from an EMBL/GenBank/DDBJ whole genome shotgun (WGS) entry which is preliminary data.</text>
</comment>
<protein>
    <submittedName>
        <fullName evidence="1">Uncharacterized protein</fullName>
    </submittedName>
</protein>
<proteinExistence type="predicted"/>
<name>A0AAQ4DSF1_AMBAM</name>
<dbReference type="Proteomes" id="UP001321473">
    <property type="component" value="Unassembled WGS sequence"/>
</dbReference>
<accession>A0AAQ4DSF1</accession>
<keyword evidence="2" id="KW-1185">Reference proteome</keyword>
<gene>
    <name evidence="1" type="ORF">V5799_031999</name>
</gene>